<dbReference type="GO" id="GO:0004499">
    <property type="term" value="F:N,N-dimethylaniline monooxygenase activity"/>
    <property type="evidence" value="ECO:0007669"/>
    <property type="project" value="InterPro"/>
</dbReference>
<dbReference type="InterPro" id="IPR036188">
    <property type="entry name" value="FAD/NAD-bd_sf"/>
</dbReference>
<accession>A0AAN6Y3Y9</accession>
<dbReference type="PANTHER" id="PTHR42877">
    <property type="entry name" value="L-ORNITHINE N(5)-MONOOXYGENASE-RELATED"/>
    <property type="match status" value="1"/>
</dbReference>
<dbReference type="InterPro" id="IPR020946">
    <property type="entry name" value="Flavin_mOase-like"/>
</dbReference>
<name>A0AAN6Y3Y9_9PEZI</name>
<comment type="similarity">
    <text evidence="1">Belongs to the FAD-binding monooxygenase family.</text>
</comment>
<reference evidence="6" key="2">
    <citation type="submission" date="2023-05" db="EMBL/GenBank/DDBJ databases">
        <authorList>
            <consortium name="Lawrence Berkeley National Laboratory"/>
            <person name="Steindorff A."/>
            <person name="Hensen N."/>
            <person name="Bonometti L."/>
            <person name="Westerberg I."/>
            <person name="Brannstrom I.O."/>
            <person name="Guillou S."/>
            <person name="Cros-Aarteil S."/>
            <person name="Calhoun S."/>
            <person name="Haridas S."/>
            <person name="Kuo A."/>
            <person name="Mondo S."/>
            <person name="Pangilinan J."/>
            <person name="Riley R."/>
            <person name="Labutti K."/>
            <person name="Andreopoulos B."/>
            <person name="Lipzen A."/>
            <person name="Chen C."/>
            <person name="Yanf M."/>
            <person name="Daum C."/>
            <person name="Ng V."/>
            <person name="Clum A."/>
            <person name="Ohm R."/>
            <person name="Martin F."/>
            <person name="Silar P."/>
            <person name="Natvig D."/>
            <person name="Lalanne C."/>
            <person name="Gautier V."/>
            <person name="Ament-Velasquez S.L."/>
            <person name="Kruys A."/>
            <person name="Hutchinson M.I."/>
            <person name="Powell A.J."/>
            <person name="Barry K."/>
            <person name="Miller A.N."/>
            <person name="Grigoriev I.V."/>
            <person name="Debuchy R."/>
            <person name="Gladieux P."/>
            <person name="Thoren M.H."/>
            <person name="Johannesson H."/>
        </authorList>
    </citation>
    <scope>NUCLEOTIDE SEQUENCE</scope>
    <source>
        <strain evidence="6">PSN293</strain>
    </source>
</reference>
<evidence type="ECO:0000313" key="7">
    <source>
        <dbReference type="Proteomes" id="UP001301769"/>
    </source>
</evidence>
<organism evidence="6 7">
    <name type="scientific">Rhypophila decipiens</name>
    <dbReference type="NCBI Taxonomy" id="261697"/>
    <lineage>
        <taxon>Eukaryota</taxon>
        <taxon>Fungi</taxon>
        <taxon>Dikarya</taxon>
        <taxon>Ascomycota</taxon>
        <taxon>Pezizomycotina</taxon>
        <taxon>Sordariomycetes</taxon>
        <taxon>Sordariomycetidae</taxon>
        <taxon>Sordariales</taxon>
        <taxon>Naviculisporaceae</taxon>
        <taxon>Rhypophila</taxon>
    </lineage>
</organism>
<proteinExistence type="inferred from homology"/>
<dbReference type="PANTHER" id="PTHR42877:SF6">
    <property type="entry name" value="MONOOXYGENASE, PUTATIVE (AFU_ORTHOLOGUE AFUA_3G15050)-RELATED"/>
    <property type="match status" value="1"/>
</dbReference>
<dbReference type="AlphaFoldDB" id="A0AAN6Y3Y9"/>
<sequence>MSSIIHASVAEAQPILAEKLEQLAISEDALPSSPPSTASEDDSNTSSDVSTEPLAEDDTIPPAVEDTGPTSVPQKISSYPQSRITLIDRFIDQPRELRVAVIGGGLSGILAGVMLPAKVPNLNLTIYEKNHDFGGTWLENVYPGVRCDIPSHVYQSTFAPKTDWSDQFAPGAEIRDYWQSVARKYDVYQYARFHHKVTNLGWDTTESAWKVTVTNTQTGETTTEIADFVLTAIGRFNAWKLPDYPGLSDYKGVLRHASNWNSDFDPAGKKVAVIGNGASGIQLVANLQRVVSHLDHYARNKTWIAASWAGDERTLEPQPYTEEQKQLFSTDPEAYLAFRKDLEDKYWRRFSSFFRGSKENLELREKFTDIMRQRLHKKPELLEQLVPDFSPNCRRLTPGPGYLEAISEPNVSYITTPIAKFTETGIQTIDGEHRPVDAIFCATGAIGNMLPPFAIINSQGTDLRDIWDPSKAAADPTTQESSSSHSVVNKGYPYTYLGLATPRYPNLLFLSGPHGTGASGTVPHAVETQLTYFAKLLRKVSREGIATISPSKDATDDFVEYSDAFFSKTVLSDPCSSWYNGGRKGNRVTGIWPGSAGHVTAVRREPRWEDWEYSYLGDKLDGKVNRFQFFFGSGWTSKEAEEGSDMTGYLKLQAHPAFEGTTGKQVKGGGVDVRDLHEQWWDLPGYRG</sequence>
<evidence type="ECO:0000256" key="3">
    <source>
        <dbReference type="ARBA" id="ARBA00022827"/>
    </source>
</evidence>
<reference evidence="6" key="1">
    <citation type="journal article" date="2023" name="Mol. Phylogenet. Evol.">
        <title>Genome-scale phylogeny and comparative genomics of the fungal order Sordariales.</title>
        <authorList>
            <person name="Hensen N."/>
            <person name="Bonometti L."/>
            <person name="Westerberg I."/>
            <person name="Brannstrom I.O."/>
            <person name="Guillou S."/>
            <person name="Cros-Aarteil S."/>
            <person name="Calhoun S."/>
            <person name="Haridas S."/>
            <person name="Kuo A."/>
            <person name="Mondo S."/>
            <person name="Pangilinan J."/>
            <person name="Riley R."/>
            <person name="LaButti K."/>
            <person name="Andreopoulos B."/>
            <person name="Lipzen A."/>
            <person name="Chen C."/>
            <person name="Yan M."/>
            <person name="Daum C."/>
            <person name="Ng V."/>
            <person name="Clum A."/>
            <person name="Steindorff A."/>
            <person name="Ohm R.A."/>
            <person name="Martin F."/>
            <person name="Silar P."/>
            <person name="Natvig D.O."/>
            <person name="Lalanne C."/>
            <person name="Gautier V."/>
            <person name="Ament-Velasquez S.L."/>
            <person name="Kruys A."/>
            <person name="Hutchinson M.I."/>
            <person name="Powell A.J."/>
            <person name="Barry K."/>
            <person name="Miller A.N."/>
            <person name="Grigoriev I.V."/>
            <person name="Debuchy R."/>
            <person name="Gladieux P."/>
            <person name="Hiltunen Thoren M."/>
            <person name="Johannesson H."/>
        </authorList>
    </citation>
    <scope>NUCLEOTIDE SEQUENCE</scope>
    <source>
        <strain evidence="6">PSN293</strain>
    </source>
</reference>
<keyword evidence="4" id="KW-0560">Oxidoreductase</keyword>
<evidence type="ECO:0000256" key="2">
    <source>
        <dbReference type="ARBA" id="ARBA00022630"/>
    </source>
</evidence>
<evidence type="ECO:0008006" key="8">
    <source>
        <dbReference type="Google" id="ProtNLM"/>
    </source>
</evidence>
<dbReference type="GO" id="GO:0050661">
    <property type="term" value="F:NADP binding"/>
    <property type="evidence" value="ECO:0007669"/>
    <property type="project" value="InterPro"/>
</dbReference>
<evidence type="ECO:0000256" key="1">
    <source>
        <dbReference type="ARBA" id="ARBA00010139"/>
    </source>
</evidence>
<keyword evidence="7" id="KW-1185">Reference proteome</keyword>
<protein>
    <recommendedName>
        <fullName evidence="8">Flavin-containing monooxygenase</fullName>
    </recommendedName>
</protein>
<keyword evidence="3" id="KW-0274">FAD</keyword>
<feature type="region of interest" description="Disordered" evidence="5">
    <location>
        <begin position="467"/>
        <end position="486"/>
    </location>
</feature>
<dbReference type="GO" id="GO:0050660">
    <property type="term" value="F:flavin adenine dinucleotide binding"/>
    <property type="evidence" value="ECO:0007669"/>
    <property type="project" value="InterPro"/>
</dbReference>
<dbReference type="Gene3D" id="3.50.50.60">
    <property type="entry name" value="FAD/NAD(P)-binding domain"/>
    <property type="match status" value="3"/>
</dbReference>
<feature type="region of interest" description="Disordered" evidence="5">
    <location>
        <begin position="26"/>
        <end position="76"/>
    </location>
</feature>
<feature type="compositionally biased region" description="Polar residues" evidence="5">
    <location>
        <begin position="476"/>
        <end position="486"/>
    </location>
</feature>
<comment type="caution">
    <text evidence="6">The sequence shown here is derived from an EMBL/GenBank/DDBJ whole genome shotgun (WGS) entry which is preliminary data.</text>
</comment>
<evidence type="ECO:0000256" key="5">
    <source>
        <dbReference type="SAM" id="MobiDB-lite"/>
    </source>
</evidence>
<dbReference type="Proteomes" id="UP001301769">
    <property type="component" value="Unassembled WGS sequence"/>
</dbReference>
<dbReference type="SUPFAM" id="SSF51905">
    <property type="entry name" value="FAD/NAD(P)-binding domain"/>
    <property type="match status" value="2"/>
</dbReference>
<evidence type="ECO:0000256" key="4">
    <source>
        <dbReference type="ARBA" id="ARBA00023002"/>
    </source>
</evidence>
<keyword evidence="2" id="KW-0285">Flavoprotein</keyword>
<dbReference type="Pfam" id="PF00743">
    <property type="entry name" value="FMO-like"/>
    <property type="match status" value="1"/>
</dbReference>
<evidence type="ECO:0000313" key="6">
    <source>
        <dbReference type="EMBL" id="KAK4210875.1"/>
    </source>
</evidence>
<dbReference type="InterPro" id="IPR051209">
    <property type="entry name" value="FAD-bind_Monooxygenase_sf"/>
</dbReference>
<dbReference type="EMBL" id="MU858163">
    <property type="protein sequence ID" value="KAK4210875.1"/>
    <property type="molecule type" value="Genomic_DNA"/>
</dbReference>
<gene>
    <name evidence="6" type="ORF">QBC37DRAFT_447344</name>
</gene>